<dbReference type="PANTHER" id="PTHR43002">
    <property type="entry name" value="GLYCOGEN DEBRANCHING ENZYME"/>
    <property type="match status" value="1"/>
</dbReference>
<dbReference type="Pfam" id="PF18033">
    <property type="entry name" value="SpuA_C"/>
    <property type="match status" value="1"/>
</dbReference>
<dbReference type="Pfam" id="PF03714">
    <property type="entry name" value="PUD"/>
    <property type="match status" value="4"/>
</dbReference>
<dbReference type="Gene3D" id="3.20.20.80">
    <property type="entry name" value="Glycosidases"/>
    <property type="match status" value="2"/>
</dbReference>
<dbReference type="SMART" id="SM00642">
    <property type="entry name" value="Aamy"/>
    <property type="match status" value="2"/>
</dbReference>
<dbReference type="SUPFAM" id="SSF81296">
    <property type="entry name" value="E set domains"/>
    <property type="match status" value="1"/>
</dbReference>
<accession>A0ABX7YJ42</accession>
<keyword evidence="18" id="KW-1185">Reference proteome</keyword>
<dbReference type="Gene3D" id="2.60.40.1110">
    <property type="match status" value="4"/>
</dbReference>
<evidence type="ECO:0000313" key="17">
    <source>
        <dbReference type="EMBL" id="QUE53720.1"/>
    </source>
</evidence>
<evidence type="ECO:0000256" key="4">
    <source>
        <dbReference type="ARBA" id="ARBA00022729"/>
    </source>
</evidence>
<feature type="region of interest" description="Disordered" evidence="13">
    <location>
        <begin position="2451"/>
        <end position="2494"/>
    </location>
</feature>
<evidence type="ECO:0000256" key="7">
    <source>
        <dbReference type="ARBA" id="ARBA00023088"/>
    </source>
</evidence>
<dbReference type="InterPro" id="IPR019931">
    <property type="entry name" value="LPXTG_anchor"/>
</dbReference>
<dbReference type="InterPro" id="IPR006047">
    <property type="entry name" value="GH13_cat_dom"/>
</dbReference>
<dbReference type="InterPro" id="IPR005877">
    <property type="entry name" value="YSIRK_signal_dom"/>
</dbReference>
<dbReference type="Pfam" id="PF02922">
    <property type="entry name" value="CBM_48"/>
    <property type="match status" value="1"/>
</dbReference>
<keyword evidence="4" id="KW-0732">Signal</keyword>
<evidence type="ECO:0000256" key="9">
    <source>
        <dbReference type="ARBA" id="ARBA00023965"/>
    </source>
</evidence>
<evidence type="ECO:0000256" key="8">
    <source>
        <dbReference type="ARBA" id="ARBA00023295"/>
    </source>
</evidence>
<dbReference type="PROSITE" id="PS51109">
    <property type="entry name" value="G5"/>
    <property type="match status" value="4"/>
</dbReference>
<evidence type="ECO:0000256" key="5">
    <source>
        <dbReference type="ARBA" id="ARBA00022801"/>
    </source>
</evidence>
<dbReference type="EC" id="3.2.1.41" evidence="10"/>
<keyword evidence="7" id="KW-0572">Peptidoglycan-anchor</keyword>
<protein>
    <recommendedName>
        <fullName evidence="10">pullulanase</fullName>
        <ecNumber evidence="10">3.2.1.41</ecNumber>
    </recommendedName>
    <alternativeName>
        <fullName evidence="11">Alpha-dextrin endo-1,6-alpha-glucosidase</fullName>
    </alternativeName>
    <alternativeName>
        <fullName evidence="12">Pullulan 6-glucanohydrolase</fullName>
    </alternativeName>
</protein>
<evidence type="ECO:0000256" key="14">
    <source>
        <dbReference type="SAM" id="Phobius"/>
    </source>
</evidence>
<sequence length="2521" mass="279921">MANNQFRKLKQEGRLEKKQVFGIRKLTVGIASVGIAASFMLLGPAPIQAEEALAENSATQVVSPDQSETEKQETTTTTTVVTTSEDASVQPSATIQTEQAPKSAETSTGSSADGQQANLETPVAEPNSDATATPVAPAALQAPADSASQTSQPAIEDGSIRLHFETIDGTQADKQGLWVWGGVEKPSDGAKWPHDTVNFSSDKTDSYGHYVDIKKAANSGNIGYLLLKDGKKVTEDDQKIELLVPAQNEAWIASDYSVSSYEPLKDENTIRINYLRDDNNYEGWGVWTWGDTTEPSKNWPHDALDFTKQGKYGRYVDVPLSKALNSRLEFLLVNQNTSQQTVNLAFGNRVKHSQIFLRNDDTTIYTNPYYVEEKTELDTSKAEAGKENIQLTAQVKQAFHYNESGLLTVNVTNPTNVPIVKMEVDTTQLGGGIVPISPELNRVTINATSAIQPGQYTLPVKAYDKNNGYYETQVHVTITDRNKQAGEKDWDEQVIYFMVTDRFYNGNTSNDNPYNMDYAGAKNQRGVYRGGDFKGVTQKLDYLKELGVSAIWVTPIVENISADAGNPTDGEYYAYHGYWAKDFNQLNPHLGTMEEFHELIDQAAERGINIIVDVVLNHAGYGTQDTFGNMVRSKEEDKKGDDQLGSLADLPDFKTENHEVRRQLVDWQTAWLQKSKTQKGNSIYAFRVDTVKHVDDTTWQHFKNELVDKDPDFHLIGETWDANYKDNKGDLGIGTMDSLLDFGFKSIAKQLVNGQMRAANDELTARGQVLTSSASLGQFLGSHDEDGFLYSLGGASVAGNLDKLKLAATMLLTAKGQPVIYYGEELGQSGKNNWPQYDNRYDFAWSQVENSDVHKHYQKLLQFRKDNSLLLARGDNATLAGQDNQGWLLSKRTYENDSAYILYSRNADKREIHLEASDATTVLRDYYSGREYQATQKDGKWIISLEAPSLSEGGTMLLKASQGSILGAESPIQAEKPIEQGYFRLHFKSLPSDAVGNLGLWLWDDVETPSEKAGNWPTGALSFSQAGQDDYGYYMDIKMSDGFRDQISFLINNTEGKNLTENKHIEVLSQEMNEAWVDKDFNIHSYRPLEAGMIRVNYFRTDGNYDRKGLWVWGDVQTPSDTIGSWPDGVNFEAVGQKGRYVDIALKDLPQSLGFLLVDESKTNDDAKIQPNNYIFTELKKHSQIFLKDNDPTIYTNPYFVNSVRLNGAQHTGIDRLEGNFTTLEGADEASIREKLQVTDKDGQPVTITGITLDAAGKKVLIQGNFDPTKANYTVRYGSDAFTTHMSWQLKDSIYKYEGELGARVKENGSKVAMTLWSPSADAVSVVVYDKDDQSIERGRVSMVKGDKGEWNLELTQDSVAGISDFRGYYYHYEISRGGQTVLVLDPYAKSLAEWNSDLATTSPAYKVAKAAFVDTKEVGPSDLGFADIPNFKQREDAIIYEAHVRDFTSDPAIAGELKAQFGTFASFVERLDYLQKLGVTHIQLLPVMSYYYVNELKNGERLTDYASSNSNYNWGYDPQGYFALTGMYSTDPTDPLKRIEEFKNLVNEIHKRGMGVILDVVYNHTAKTHLFEDLEPNYYHFMEADGTAKTSFGGGRLGTTHYMSRRVMVDSIKYLVDEFKVDGFRFDMMGDHDAASVAEAFAAAKALNPNIIMLGEGWRTFTGDTHQPVAAADQDWMKSTDTVAVFSDDIRNTLKSGYPNEGQPAFLTTGAKNIWGLFNNIKAQPGNFVADDPGDVIQYIAAHDNLTLFDIIAQSIKKDPSKEENYKEIHQRLRLGNLLVLTSQGTPFIHSGQEYGRTKQFRHPDYQGPVTEDKVPNKSHLLTDADGRPFDYPYYIHDSYDSSDAVNKFDWTKATDSERYPENTRSQAYTRGLIELRRSTDAFSLGSKAEVDAKVSLISQPGKDGIGEQDLVIAYQTISSNGVRYAVFVNADSRERSFVLPEHLRDLAQAEVLVDNQMAGIKALTNPSGVRISADRITLDPLTATVLRLGKEIITEVPKDAPTAEEPPALDFTTQERVERQVLNFVEEEQEDADLPLGQTRVLREGQAGQIVKVYRDVLVAGQVVATELVSEERTEAVNRLVAKGSLVTQVPDNAPTAEELPALDFTTQERVERQVLNFVEEEQEDADLPLGQTRVLREGQAGQIVRVYRNVLVAGQVVATELVSEERTEAVNRLVAKGSLVTQVPDNAPTAEELPALDFTTQERVERQVLNFVEEEQEDADLPLGQTRVLREGQAGQIVKVYRDVLVAGQVVATELVSEERTEAVNRLVAKGSLVTQVPDNAPTAEELPALDFQVKERVETEPVTLTEGLDAGKTATLVRTYEDVWVQGQRVSTKLLSEELVAPDIRVTVKGDVVEGIIWEVLDQGHSLPSLDFLVKERTEVEELSFLEEVIKDPNLATGVKKVLQEGQTGRLMRTYQDVWVDGQLIASNLLTEATTPAQHRKVVVGSGQALPEKPEQAPLQQAEGTNAKPVKEAPQATTNSKPTLPATGESASTLTTAVGLTALAAGLSLASRKRRKQ</sequence>
<dbReference type="SUPFAM" id="SSF49452">
    <property type="entry name" value="Starch-binding domain-like"/>
    <property type="match status" value="4"/>
</dbReference>
<feature type="compositionally biased region" description="Low complexity" evidence="13">
    <location>
        <begin position="74"/>
        <end position="85"/>
    </location>
</feature>
<evidence type="ECO:0000259" key="16">
    <source>
        <dbReference type="PROSITE" id="PS51109"/>
    </source>
</evidence>
<dbReference type="Pfam" id="PF00128">
    <property type="entry name" value="Alpha-amylase"/>
    <property type="match status" value="3"/>
</dbReference>
<feature type="compositionally biased region" description="Polar residues" evidence="13">
    <location>
        <begin position="56"/>
        <end position="65"/>
    </location>
</feature>
<dbReference type="InterPro" id="IPR011838">
    <property type="entry name" value="Pullulan_Gpos"/>
</dbReference>
<keyword evidence="5 17" id="KW-0378">Hydrolase</keyword>
<evidence type="ECO:0000256" key="12">
    <source>
        <dbReference type="ARBA" id="ARBA00031076"/>
    </source>
</evidence>
<dbReference type="InterPro" id="IPR014756">
    <property type="entry name" value="Ig_E-set"/>
</dbReference>
<comment type="similarity">
    <text evidence="1">Belongs to the glycosyl hydrolase 13 family.</text>
</comment>
<dbReference type="InterPro" id="IPR013784">
    <property type="entry name" value="Carb-bd-like_fold"/>
</dbReference>
<dbReference type="InterPro" id="IPR005323">
    <property type="entry name" value="CBM41_pullulanase"/>
</dbReference>
<dbReference type="InterPro" id="IPR011098">
    <property type="entry name" value="G5_dom"/>
</dbReference>
<evidence type="ECO:0000256" key="13">
    <source>
        <dbReference type="SAM" id="MobiDB-lite"/>
    </source>
</evidence>
<feature type="domain" description="Gram-positive cocci surface proteins LPxTG" evidence="15">
    <location>
        <begin position="2488"/>
        <end position="2521"/>
    </location>
</feature>
<dbReference type="PROSITE" id="PS50847">
    <property type="entry name" value="GRAM_POS_ANCHORING"/>
    <property type="match status" value="1"/>
</dbReference>
<feature type="transmembrane region" description="Helical" evidence="14">
    <location>
        <begin position="21"/>
        <end position="42"/>
    </location>
</feature>
<evidence type="ECO:0000256" key="10">
    <source>
        <dbReference type="ARBA" id="ARBA00024062"/>
    </source>
</evidence>
<dbReference type="CDD" id="cd11341">
    <property type="entry name" value="AmyAc_Pullulanase_LD-like"/>
    <property type="match status" value="1"/>
</dbReference>
<dbReference type="SUPFAM" id="SSF51445">
    <property type="entry name" value="(Trans)glycosidases"/>
    <property type="match status" value="2"/>
</dbReference>
<comment type="catalytic activity">
    <reaction evidence="9">
        <text>Hydrolysis of (1-&gt;6)-alpha-D-glucosidic linkages in pullulan, amylopectin and glycogen, and in the alpha- and beta-limit dextrins of amylopectin and glycogen.</text>
        <dbReference type="EC" id="3.2.1.41"/>
    </reaction>
</comment>
<feature type="domain" description="G5" evidence="16">
    <location>
        <begin position="2010"/>
        <end position="2089"/>
    </location>
</feature>
<dbReference type="Gene3D" id="2.60.40.1220">
    <property type="match status" value="1"/>
</dbReference>
<gene>
    <name evidence="17" type="ORF">INT76_07750</name>
</gene>
<feature type="domain" description="G5" evidence="16">
    <location>
        <begin position="2373"/>
        <end position="2452"/>
    </location>
</feature>
<dbReference type="SMART" id="SM01208">
    <property type="entry name" value="G5"/>
    <property type="match status" value="4"/>
</dbReference>
<dbReference type="Gene3D" id="2.60.40.10">
    <property type="entry name" value="Immunoglobulins"/>
    <property type="match status" value="1"/>
</dbReference>
<dbReference type="CDD" id="cd10315">
    <property type="entry name" value="CBM41_pullulanase"/>
    <property type="match status" value="4"/>
</dbReference>
<feature type="domain" description="G5" evidence="16">
    <location>
        <begin position="2104"/>
        <end position="2183"/>
    </location>
</feature>
<name>A0ABX7YJ42_9STRE</name>
<dbReference type="InterPro" id="IPR014755">
    <property type="entry name" value="Cu-Rt/internalin_Ig-like"/>
</dbReference>
<dbReference type="InterPro" id="IPR013780">
    <property type="entry name" value="Glyco_hydro_b"/>
</dbReference>
<dbReference type="GO" id="GO:0051060">
    <property type="term" value="F:pullulanase activity"/>
    <property type="evidence" value="ECO:0007669"/>
    <property type="project" value="UniProtKB-EC"/>
</dbReference>
<dbReference type="InterPro" id="IPR017853">
    <property type="entry name" value="GH"/>
</dbReference>
<evidence type="ECO:0000256" key="2">
    <source>
        <dbReference type="ARBA" id="ARBA00022512"/>
    </source>
</evidence>
<dbReference type="Gene3D" id="2.20.230.10">
    <property type="entry name" value="Resuscitation-promoting factor rpfb"/>
    <property type="match status" value="4"/>
</dbReference>
<dbReference type="Pfam" id="PF00746">
    <property type="entry name" value="Gram_pos_anchor"/>
    <property type="match status" value="1"/>
</dbReference>
<keyword evidence="14" id="KW-0472">Membrane</keyword>
<organism evidence="17 18">
    <name type="scientific">Streptococcus oriscaviae</name>
    <dbReference type="NCBI Taxonomy" id="2781599"/>
    <lineage>
        <taxon>Bacteria</taxon>
        <taxon>Bacillati</taxon>
        <taxon>Bacillota</taxon>
        <taxon>Bacilli</taxon>
        <taxon>Lactobacillales</taxon>
        <taxon>Streptococcaceae</taxon>
        <taxon>Streptococcus</taxon>
    </lineage>
</organism>
<dbReference type="NCBIfam" id="TIGR02102">
    <property type="entry name" value="pullulan_Gpos"/>
    <property type="match status" value="1"/>
</dbReference>
<dbReference type="NCBIfam" id="TIGR01168">
    <property type="entry name" value="YSIRK_signal"/>
    <property type="match status" value="1"/>
</dbReference>
<feature type="compositionally biased region" description="Polar residues" evidence="13">
    <location>
        <begin position="86"/>
        <end position="115"/>
    </location>
</feature>
<dbReference type="InterPro" id="IPR040806">
    <property type="entry name" value="SpuA_C"/>
</dbReference>
<proteinExistence type="inferred from homology"/>
<dbReference type="EMBL" id="CP073084">
    <property type="protein sequence ID" value="QUE53720.1"/>
    <property type="molecule type" value="Genomic_DNA"/>
</dbReference>
<feature type="region of interest" description="Disordered" evidence="13">
    <location>
        <begin position="56"/>
        <end position="115"/>
    </location>
</feature>
<dbReference type="Gene3D" id="2.60.40.1180">
    <property type="entry name" value="Golgi alpha-mannosidase II"/>
    <property type="match status" value="1"/>
</dbReference>
<keyword evidence="8 17" id="KW-0326">Glycosidase</keyword>
<dbReference type="InterPro" id="IPR013783">
    <property type="entry name" value="Ig-like_fold"/>
</dbReference>
<keyword evidence="2" id="KW-0134">Cell wall</keyword>
<evidence type="ECO:0000256" key="11">
    <source>
        <dbReference type="ARBA" id="ARBA00029618"/>
    </source>
</evidence>
<evidence type="ECO:0000313" key="18">
    <source>
        <dbReference type="Proteomes" id="UP000677616"/>
    </source>
</evidence>
<dbReference type="CDD" id="cd02860">
    <property type="entry name" value="E_set_Pullulanase"/>
    <property type="match status" value="1"/>
</dbReference>
<dbReference type="Proteomes" id="UP000677616">
    <property type="component" value="Chromosome"/>
</dbReference>
<reference evidence="17 18" key="1">
    <citation type="submission" date="2021-04" db="EMBL/GenBank/DDBJ databases">
        <title>Complete genome sequence of a novel Streptococcus species.</title>
        <authorList>
            <person name="Teng J.L.L."/>
        </authorList>
    </citation>
    <scope>NUCLEOTIDE SEQUENCE [LARGE SCALE GENOMIC DNA]</scope>
    <source>
        <strain evidence="17 18">HKU75</strain>
    </source>
</reference>
<keyword evidence="3" id="KW-0964">Secreted</keyword>
<evidence type="ECO:0000256" key="6">
    <source>
        <dbReference type="ARBA" id="ARBA00022837"/>
    </source>
</evidence>
<keyword evidence="14" id="KW-1133">Transmembrane helix</keyword>
<keyword evidence="14" id="KW-0812">Transmembrane</keyword>
<dbReference type="NCBIfam" id="TIGR01167">
    <property type="entry name" value="LPXTG_anchor"/>
    <property type="match status" value="1"/>
</dbReference>
<evidence type="ECO:0000256" key="1">
    <source>
        <dbReference type="ARBA" id="ARBA00008061"/>
    </source>
</evidence>
<dbReference type="Pfam" id="PF07501">
    <property type="entry name" value="G5"/>
    <property type="match status" value="4"/>
</dbReference>
<feature type="domain" description="G5" evidence="16">
    <location>
        <begin position="2198"/>
        <end position="2277"/>
    </location>
</feature>
<keyword evidence="6" id="KW-0106">Calcium</keyword>
<dbReference type="InterPro" id="IPR004193">
    <property type="entry name" value="Glyco_hydro_13_N"/>
</dbReference>
<evidence type="ECO:0000259" key="15">
    <source>
        <dbReference type="PROSITE" id="PS50847"/>
    </source>
</evidence>
<evidence type="ECO:0000256" key="3">
    <source>
        <dbReference type="ARBA" id="ARBA00022525"/>
    </source>
</evidence>
<dbReference type="Pfam" id="PF04650">
    <property type="entry name" value="YSIRK_signal"/>
    <property type="match status" value="1"/>
</dbReference>